<evidence type="ECO:0000313" key="1">
    <source>
        <dbReference type="EMBL" id="OCK41842.1"/>
    </source>
</evidence>
<sequence>MKIKYVILIIFLAFLKVENSHSQHSEKFIELTKQVKPIDSITKIKKFRNGKTKKISKFLVYEYGEYTYEIMSGKQQLLDKKGRVFFEQVYDNFGNLLFEKHFNSSKQMYKLIETTKIDLKSKSTVYDILNWKRKIITESYEKEFNSNKKEGKLKLWKEGKRINGKKVGIWKTYNFCDENFEEKKYK</sequence>
<dbReference type="OrthoDB" id="1445768at2"/>
<keyword evidence="2" id="KW-1185">Reference proteome</keyword>
<organism evidence="1 2">
    <name type="scientific">Tenacibaculum soleae</name>
    <dbReference type="NCBI Taxonomy" id="447689"/>
    <lineage>
        <taxon>Bacteria</taxon>
        <taxon>Pseudomonadati</taxon>
        <taxon>Bacteroidota</taxon>
        <taxon>Flavobacteriia</taxon>
        <taxon>Flavobacteriales</taxon>
        <taxon>Flavobacteriaceae</taxon>
        <taxon>Tenacibaculum</taxon>
    </lineage>
</organism>
<comment type="caution">
    <text evidence="1">The sequence shown here is derived from an EMBL/GenBank/DDBJ whole genome shotgun (WGS) entry which is preliminary data.</text>
</comment>
<evidence type="ECO:0000313" key="2">
    <source>
        <dbReference type="Proteomes" id="UP000093186"/>
    </source>
</evidence>
<dbReference type="EMBL" id="MAKX01000043">
    <property type="protein sequence ID" value="OCK41842.1"/>
    <property type="molecule type" value="Genomic_DNA"/>
</dbReference>
<protein>
    <recommendedName>
        <fullName evidence="3">MORN repeat protein</fullName>
    </recommendedName>
</protein>
<proteinExistence type="predicted"/>
<reference evidence="1 2" key="1">
    <citation type="submission" date="2016-06" db="EMBL/GenBank/DDBJ databases">
        <title>Draft Genome Sequence of Tenacibaculum soleae UCD-KL19.</title>
        <authorList>
            <person name="Eisen J.A."/>
            <person name="Coil D.A."/>
            <person name="Lujan K.M."/>
        </authorList>
    </citation>
    <scope>NUCLEOTIDE SEQUENCE [LARGE SCALE GENOMIC DNA]</scope>
    <source>
        <strain evidence="1 2">UCD-KL19</strain>
    </source>
</reference>
<name>A0A1B9XWC2_9FLAO</name>
<dbReference type="AlphaFoldDB" id="A0A1B9XWC2"/>
<evidence type="ECO:0008006" key="3">
    <source>
        <dbReference type="Google" id="ProtNLM"/>
    </source>
</evidence>
<accession>A0A1B9XWC2</accession>
<dbReference type="Proteomes" id="UP000093186">
    <property type="component" value="Unassembled WGS sequence"/>
</dbReference>
<gene>
    <name evidence="1" type="ORF">BA195_13705</name>
</gene>
<dbReference type="RefSeq" id="WP_068706527.1">
    <property type="nucleotide sequence ID" value="NZ_MAKX01000043.1"/>
</dbReference>
<dbReference type="STRING" id="447689.BA195_13705"/>